<dbReference type="GO" id="GO:0005829">
    <property type="term" value="C:cytosol"/>
    <property type="evidence" value="ECO:0007669"/>
    <property type="project" value="TreeGrafter"/>
</dbReference>
<dbReference type="InterPro" id="IPR008331">
    <property type="entry name" value="Ferritin_DPS_dom"/>
</dbReference>
<dbReference type="HOGENOM" id="CLU_122243_0_0_0"/>
<dbReference type="Pfam" id="PF00210">
    <property type="entry name" value="Ferritin"/>
    <property type="match status" value="1"/>
</dbReference>
<evidence type="ECO:0000259" key="4">
    <source>
        <dbReference type="PROSITE" id="PS50905"/>
    </source>
</evidence>
<dbReference type="PANTHER" id="PTHR30295:SF0">
    <property type="entry name" value="BACTERIOFERRITIN"/>
    <property type="match status" value="1"/>
</dbReference>
<dbReference type="RefSeq" id="WP_013704517.1">
    <property type="nucleotide sequence ID" value="NC_015387.1"/>
</dbReference>
<dbReference type="KEGG" id="mhd:Marky_1736"/>
<dbReference type="Gene3D" id="1.20.1260.10">
    <property type="match status" value="1"/>
</dbReference>
<keyword evidence="6" id="KW-1185">Reference proteome</keyword>
<feature type="domain" description="Ferritin-like diiron" evidence="4">
    <location>
        <begin position="6"/>
        <end position="148"/>
    </location>
</feature>
<dbReference type="PROSITE" id="PS50905">
    <property type="entry name" value="FERRITIN_LIKE"/>
    <property type="match status" value="1"/>
</dbReference>
<gene>
    <name evidence="5" type="ordered locus">Marky_1736</name>
</gene>
<evidence type="ECO:0000256" key="2">
    <source>
        <dbReference type="ARBA" id="ARBA00023004"/>
    </source>
</evidence>
<proteinExistence type="predicted"/>
<evidence type="ECO:0000313" key="5">
    <source>
        <dbReference type="EMBL" id="AEB12471.1"/>
    </source>
</evidence>
<dbReference type="EMBL" id="CP002630">
    <property type="protein sequence ID" value="AEB12471.1"/>
    <property type="molecule type" value="Genomic_DNA"/>
</dbReference>
<dbReference type="GO" id="GO:0004322">
    <property type="term" value="F:ferroxidase activity"/>
    <property type="evidence" value="ECO:0007669"/>
    <property type="project" value="TreeGrafter"/>
</dbReference>
<evidence type="ECO:0000256" key="3">
    <source>
        <dbReference type="SAM" id="Coils"/>
    </source>
</evidence>
<organism evidence="5 6">
    <name type="scientific">Marinithermus hydrothermalis (strain DSM 14884 / JCM 11576 / T1)</name>
    <dbReference type="NCBI Taxonomy" id="869210"/>
    <lineage>
        <taxon>Bacteria</taxon>
        <taxon>Thermotogati</taxon>
        <taxon>Deinococcota</taxon>
        <taxon>Deinococci</taxon>
        <taxon>Thermales</taxon>
        <taxon>Thermaceae</taxon>
        <taxon>Marinithermus</taxon>
    </lineage>
</organism>
<dbReference type="GO" id="GO:0020037">
    <property type="term" value="F:heme binding"/>
    <property type="evidence" value="ECO:0007669"/>
    <property type="project" value="TreeGrafter"/>
</dbReference>
<dbReference type="PANTHER" id="PTHR30295">
    <property type="entry name" value="BACTERIOFERRITIN"/>
    <property type="match status" value="1"/>
</dbReference>
<accession>F2NMT7</accession>
<dbReference type="SUPFAM" id="SSF47240">
    <property type="entry name" value="Ferritin-like"/>
    <property type="match status" value="1"/>
</dbReference>
<dbReference type="GO" id="GO:0006879">
    <property type="term" value="P:intracellular iron ion homeostasis"/>
    <property type="evidence" value="ECO:0007669"/>
    <property type="project" value="UniProtKB-KW"/>
</dbReference>
<name>F2NMT7_MARHT</name>
<sequence length="148" mass="16553">MAVKTGQQKSALIEGLRTDLVHECQAVTMYLTYAAGVKGIHRNHLAEFFEEEIADELKHAKYLARKIVALGGDPRVSVPDVPQANSAREMVENVLQAEEETIQRYVERIKQAEALGDYGLSNDLQDFVSDETRHKEEAELLLAGNWTA</sequence>
<dbReference type="AlphaFoldDB" id="F2NMT7"/>
<dbReference type="Proteomes" id="UP000007030">
    <property type="component" value="Chromosome"/>
</dbReference>
<feature type="coiled-coil region" evidence="3">
    <location>
        <begin position="88"/>
        <end position="115"/>
    </location>
</feature>
<keyword evidence="1" id="KW-0409">Iron storage</keyword>
<dbReference type="GO" id="GO:0008199">
    <property type="term" value="F:ferric iron binding"/>
    <property type="evidence" value="ECO:0007669"/>
    <property type="project" value="InterPro"/>
</dbReference>
<dbReference type="eggNOG" id="COG2193">
    <property type="taxonomic scope" value="Bacteria"/>
</dbReference>
<dbReference type="STRING" id="869210.Marky_1736"/>
<keyword evidence="3" id="KW-0175">Coiled coil</keyword>
<evidence type="ECO:0000313" key="6">
    <source>
        <dbReference type="Proteomes" id="UP000007030"/>
    </source>
</evidence>
<protein>
    <submittedName>
        <fullName evidence="5">Ferritin Dps family protein</fullName>
    </submittedName>
</protein>
<dbReference type="InterPro" id="IPR009040">
    <property type="entry name" value="Ferritin-like_diiron"/>
</dbReference>
<evidence type="ECO:0000256" key="1">
    <source>
        <dbReference type="ARBA" id="ARBA00022434"/>
    </source>
</evidence>
<dbReference type="InterPro" id="IPR012347">
    <property type="entry name" value="Ferritin-like"/>
</dbReference>
<keyword evidence="2" id="KW-0408">Iron</keyword>
<dbReference type="OrthoDB" id="9792238at2"/>
<dbReference type="InterPro" id="IPR009078">
    <property type="entry name" value="Ferritin-like_SF"/>
</dbReference>
<reference evidence="5 6" key="1">
    <citation type="journal article" date="2012" name="Stand. Genomic Sci.">
        <title>Complete genome sequence of the aerobic, heterotroph Marinithermus hydrothermalis type strain (T1(T)) from a deep-sea hydrothermal vent chimney.</title>
        <authorList>
            <person name="Copeland A."/>
            <person name="Gu W."/>
            <person name="Yasawong M."/>
            <person name="Lapidus A."/>
            <person name="Lucas S."/>
            <person name="Deshpande S."/>
            <person name="Pagani I."/>
            <person name="Tapia R."/>
            <person name="Cheng J.F."/>
            <person name="Goodwin L.A."/>
            <person name="Pitluck S."/>
            <person name="Liolios K."/>
            <person name="Ivanova N."/>
            <person name="Mavromatis K."/>
            <person name="Mikhailova N."/>
            <person name="Pati A."/>
            <person name="Chen A."/>
            <person name="Palaniappan K."/>
            <person name="Land M."/>
            <person name="Pan C."/>
            <person name="Brambilla E.M."/>
            <person name="Rohde M."/>
            <person name="Tindall B.J."/>
            <person name="Sikorski J."/>
            <person name="Goker M."/>
            <person name="Detter J.C."/>
            <person name="Bristow J."/>
            <person name="Eisen J.A."/>
            <person name="Markowitz V."/>
            <person name="Hugenholtz P."/>
            <person name="Kyrpides N.C."/>
            <person name="Klenk H.P."/>
            <person name="Woyke T."/>
        </authorList>
    </citation>
    <scope>NUCLEOTIDE SEQUENCE [LARGE SCALE GENOMIC DNA]</scope>
    <source>
        <strain evidence="6">DSM 14884 / JCM 11576 / T1</strain>
    </source>
</reference>